<evidence type="ECO:0000313" key="1">
    <source>
        <dbReference type="EMBL" id="KAF2467810.1"/>
    </source>
</evidence>
<keyword evidence="2" id="KW-1185">Reference proteome</keyword>
<reference evidence="1" key="1">
    <citation type="journal article" date="2020" name="Stud. Mycol.">
        <title>101 Dothideomycetes genomes: a test case for predicting lifestyles and emergence of pathogens.</title>
        <authorList>
            <person name="Haridas S."/>
            <person name="Albert R."/>
            <person name="Binder M."/>
            <person name="Bloem J."/>
            <person name="Labutti K."/>
            <person name="Salamov A."/>
            <person name="Andreopoulos B."/>
            <person name="Baker S."/>
            <person name="Barry K."/>
            <person name="Bills G."/>
            <person name="Bluhm B."/>
            <person name="Cannon C."/>
            <person name="Castanera R."/>
            <person name="Culley D."/>
            <person name="Daum C."/>
            <person name="Ezra D."/>
            <person name="Gonzalez J."/>
            <person name="Henrissat B."/>
            <person name="Kuo A."/>
            <person name="Liang C."/>
            <person name="Lipzen A."/>
            <person name="Lutzoni F."/>
            <person name="Magnuson J."/>
            <person name="Mondo S."/>
            <person name="Nolan M."/>
            <person name="Ohm R."/>
            <person name="Pangilinan J."/>
            <person name="Park H.-J."/>
            <person name="Ramirez L."/>
            <person name="Alfaro M."/>
            <person name="Sun H."/>
            <person name="Tritt A."/>
            <person name="Yoshinaga Y."/>
            <person name="Zwiers L.-H."/>
            <person name="Turgeon B."/>
            <person name="Goodwin S."/>
            <person name="Spatafora J."/>
            <person name="Crous P."/>
            <person name="Grigoriev I."/>
        </authorList>
    </citation>
    <scope>NUCLEOTIDE SEQUENCE</scope>
    <source>
        <strain evidence="1">ATCC 200398</strain>
    </source>
</reference>
<feature type="non-terminal residue" evidence="1">
    <location>
        <position position="1"/>
    </location>
</feature>
<organism evidence="1 2">
    <name type="scientific">Lindgomyces ingoldianus</name>
    <dbReference type="NCBI Taxonomy" id="673940"/>
    <lineage>
        <taxon>Eukaryota</taxon>
        <taxon>Fungi</taxon>
        <taxon>Dikarya</taxon>
        <taxon>Ascomycota</taxon>
        <taxon>Pezizomycotina</taxon>
        <taxon>Dothideomycetes</taxon>
        <taxon>Pleosporomycetidae</taxon>
        <taxon>Pleosporales</taxon>
        <taxon>Lindgomycetaceae</taxon>
        <taxon>Lindgomyces</taxon>
    </lineage>
</organism>
<dbReference type="Proteomes" id="UP000799755">
    <property type="component" value="Unassembled WGS sequence"/>
</dbReference>
<accession>A0ACB6QNW5</accession>
<gene>
    <name evidence="1" type="ORF">BDR25DRAFT_233645</name>
</gene>
<comment type="caution">
    <text evidence="1">The sequence shown here is derived from an EMBL/GenBank/DDBJ whole genome shotgun (WGS) entry which is preliminary data.</text>
</comment>
<proteinExistence type="predicted"/>
<dbReference type="EMBL" id="MU003518">
    <property type="protein sequence ID" value="KAF2467810.1"/>
    <property type="molecule type" value="Genomic_DNA"/>
</dbReference>
<evidence type="ECO:0000313" key="2">
    <source>
        <dbReference type="Proteomes" id="UP000799755"/>
    </source>
</evidence>
<sequence>GKVNVDAKDIYEQTPLLRAAECGHEAIVKQLLKTGKANVDAKDIYEQTPLLQAAERGHEAIVKLLQSHKYTALS</sequence>
<protein>
    <submittedName>
        <fullName evidence="1">Ankyrin</fullName>
    </submittedName>
</protein>
<name>A0ACB6QNW5_9PLEO</name>